<accession>A0A8D2CKJ3</accession>
<comment type="similarity">
    <text evidence="1">Belongs to the serpin family.</text>
</comment>
<protein>
    <recommendedName>
        <fullName evidence="3">Serpin domain-containing protein</fullName>
    </recommendedName>
</protein>
<keyword evidence="2" id="KW-0732">Signal</keyword>
<dbReference type="PROSITE" id="PS00284">
    <property type="entry name" value="SERPIN"/>
    <property type="match status" value="1"/>
</dbReference>
<dbReference type="PANTHER" id="PTHR11461">
    <property type="entry name" value="SERINE PROTEASE INHIBITOR, SERPIN"/>
    <property type="match status" value="1"/>
</dbReference>
<evidence type="ECO:0000313" key="5">
    <source>
        <dbReference type="Proteomes" id="UP000694564"/>
    </source>
</evidence>
<dbReference type="Gene3D" id="3.30.497.10">
    <property type="entry name" value="Antithrombin, subunit I, domain 2"/>
    <property type="match status" value="1"/>
</dbReference>
<name>A0A8D2CKJ3_SCIVU</name>
<reference evidence="4" key="1">
    <citation type="submission" date="2025-08" db="UniProtKB">
        <authorList>
            <consortium name="Ensembl"/>
        </authorList>
    </citation>
    <scope>IDENTIFICATION</scope>
</reference>
<dbReference type="SMART" id="SM00093">
    <property type="entry name" value="SERPIN"/>
    <property type="match status" value="1"/>
</dbReference>
<feature type="chain" id="PRO_5034126372" description="Serpin domain-containing protein" evidence="2">
    <location>
        <begin position="22"/>
        <end position="410"/>
    </location>
</feature>
<sequence length="410" mass="46427">MAHPILSLWLLVAGLGPCAYGQITTSQESRPTPAERPASSTFPDNSYFAFNLYRRLTAPDPSRNVLFSPLSFSLPLTLLALQATPKARTTILHELGLPIVKVPENRVLEHYSQLLRAFLPPPGDCQTDTGSILFLGQRRDPVLKFAQRAQNLYRTEIFPTSFKNTQVAQHQMNLAMEKKTHGKIKGLFRGMKLHSVLILANYMFFKGKWKYHFDQKATKLMPFSVSDELTVPVPMMQKLGWFQLQYFHHMHSHVLRVPCACNTTAVFVLPEKGKVAKAEAALNKDSFDQWTRPFPLSRRKLYFPKLSLTGNMDLDKLVLSPYSLDVFSYDIGLSGISVQTIPMRVSKAVHRAELIMDEKGTEGENVASFKYLPKHQIPGIYFNKPFLLFILKEGSRNLLFIGKVTNPKAS</sequence>
<dbReference type="InterPro" id="IPR023795">
    <property type="entry name" value="Serpin_CS"/>
</dbReference>
<dbReference type="Pfam" id="PF00079">
    <property type="entry name" value="Serpin"/>
    <property type="match status" value="1"/>
</dbReference>
<dbReference type="GO" id="GO:0004867">
    <property type="term" value="F:serine-type endopeptidase inhibitor activity"/>
    <property type="evidence" value="ECO:0007669"/>
    <property type="project" value="InterPro"/>
</dbReference>
<dbReference type="AlphaFoldDB" id="A0A8D2CKJ3"/>
<evidence type="ECO:0000313" key="4">
    <source>
        <dbReference type="Ensembl" id="ENSSVLP00005002434.1"/>
    </source>
</evidence>
<organism evidence="4 5">
    <name type="scientific">Sciurus vulgaris</name>
    <name type="common">Eurasian red squirrel</name>
    <dbReference type="NCBI Taxonomy" id="55149"/>
    <lineage>
        <taxon>Eukaryota</taxon>
        <taxon>Metazoa</taxon>
        <taxon>Chordata</taxon>
        <taxon>Craniata</taxon>
        <taxon>Vertebrata</taxon>
        <taxon>Euteleostomi</taxon>
        <taxon>Mammalia</taxon>
        <taxon>Eutheria</taxon>
        <taxon>Euarchontoglires</taxon>
        <taxon>Glires</taxon>
        <taxon>Rodentia</taxon>
        <taxon>Sciuromorpha</taxon>
        <taxon>Sciuridae</taxon>
        <taxon>Sciurinae</taxon>
        <taxon>Sciurini</taxon>
        <taxon>Sciurus</taxon>
    </lineage>
</organism>
<dbReference type="InterPro" id="IPR036186">
    <property type="entry name" value="Serpin_sf"/>
</dbReference>
<dbReference type="GeneTree" id="ENSGT00940000164621"/>
<dbReference type="SUPFAM" id="SSF56574">
    <property type="entry name" value="Serpins"/>
    <property type="match status" value="1"/>
</dbReference>
<dbReference type="FunFam" id="3.30.497.10:FF:000001">
    <property type="entry name" value="Serine protease inhibitor"/>
    <property type="match status" value="1"/>
</dbReference>
<dbReference type="InterPro" id="IPR023796">
    <property type="entry name" value="Serpin_dom"/>
</dbReference>
<evidence type="ECO:0000259" key="3">
    <source>
        <dbReference type="SMART" id="SM00093"/>
    </source>
</evidence>
<dbReference type="GO" id="GO:0005615">
    <property type="term" value="C:extracellular space"/>
    <property type="evidence" value="ECO:0007669"/>
    <property type="project" value="InterPro"/>
</dbReference>
<dbReference type="PANTHER" id="PTHR11461:SF160">
    <property type="entry name" value="SERINE (OR CYSTEINE) PEPTIDASE INHIBITOR, CLADE A (ALPHA-1 ANTIPROTEINASE, ANTITRYPSIN), MEMBER 16"/>
    <property type="match status" value="1"/>
</dbReference>
<dbReference type="Gene3D" id="2.30.39.10">
    <property type="entry name" value="Alpha-1-antitrypsin, domain 1"/>
    <property type="match status" value="1"/>
</dbReference>
<keyword evidence="5" id="KW-1185">Reference proteome</keyword>
<proteinExistence type="inferred from homology"/>
<evidence type="ECO:0000256" key="1">
    <source>
        <dbReference type="RuleBase" id="RU000411"/>
    </source>
</evidence>
<dbReference type="InterPro" id="IPR042178">
    <property type="entry name" value="Serpin_sf_1"/>
</dbReference>
<dbReference type="InterPro" id="IPR000215">
    <property type="entry name" value="Serpin_fam"/>
</dbReference>
<feature type="signal peptide" evidence="2">
    <location>
        <begin position="1"/>
        <end position="21"/>
    </location>
</feature>
<dbReference type="Proteomes" id="UP000694564">
    <property type="component" value="Chromosome 2"/>
</dbReference>
<feature type="domain" description="Serpin" evidence="3">
    <location>
        <begin position="50"/>
        <end position="407"/>
    </location>
</feature>
<reference evidence="4" key="2">
    <citation type="submission" date="2025-09" db="UniProtKB">
        <authorList>
            <consortium name="Ensembl"/>
        </authorList>
    </citation>
    <scope>IDENTIFICATION</scope>
</reference>
<dbReference type="Ensembl" id="ENSSVLT00005002672.1">
    <property type="protein sequence ID" value="ENSSVLP00005002434.1"/>
    <property type="gene ID" value="ENSSVLG00005001972.1"/>
</dbReference>
<evidence type="ECO:0000256" key="2">
    <source>
        <dbReference type="SAM" id="SignalP"/>
    </source>
</evidence>
<dbReference type="OrthoDB" id="671595at2759"/>
<dbReference type="InterPro" id="IPR042185">
    <property type="entry name" value="Serpin_sf_2"/>
</dbReference>